<keyword evidence="6" id="KW-0010">Activator</keyword>
<name>A0AAW0Z3G9_9TREE</name>
<evidence type="ECO:0000256" key="1">
    <source>
        <dbReference type="ARBA" id="ARBA00004123"/>
    </source>
</evidence>
<evidence type="ECO:0000256" key="5">
    <source>
        <dbReference type="ARBA" id="ARBA00023242"/>
    </source>
</evidence>
<keyword evidence="5 6" id="KW-0539">Nucleus</keyword>
<comment type="caution">
    <text evidence="8">The sequence shown here is derived from an EMBL/GenBank/DDBJ whole genome shotgun (WGS) entry which is preliminary data.</text>
</comment>
<comment type="similarity">
    <text evidence="2 6">Belongs to the Mediator complex subunit 10 family.</text>
</comment>
<evidence type="ECO:0000256" key="2">
    <source>
        <dbReference type="ARBA" id="ARBA00005389"/>
    </source>
</evidence>
<feature type="region of interest" description="Disordered" evidence="7">
    <location>
        <begin position="166"/>
        <end position="252"/>
    </location>
</feature>
<reference evidence="8 9" key="1">
    <citation type="journal article" date="2024" name="bioRxiv">
        <title>Comparative genomics of Cryptococcus and Kwoniella reveals pathogenesis evolution and contrasting karyotype dynamics via intercentromeric recombination or chromosome fusion.</title>
        <authorList>
            <person name="Coelho M.A."/>
            <person name="David-Palma M."/>
            <person name="Shea T."/>
            <person name="Bowers K."/>
            <person name="McGinley-Smith S."/>
            <person name="Mohammad A.W."/>
            <person name="Gnirke A."/>
            <person name="Yurkov A.M."/>
            <person name="Nowrousian M."/>
            <person name="Sun S."/>
            <person name="Cuomo C.A."/>
            <person name="Heitman J."/>
        </authorList>
    </citation>
    <scope>NUCLEOTIDE SEQUENCE [LARGE SCALE GENOMIC DNA]</scope>
    <source>
        <strain evidence="8 9">CBS 13917</strain>
    </source>
</reference>
<dbReference type="GO" id="GO:0006357">
    <property type="term" value="P:regulation of transcription by RNA polymerase II"/>
    <property type="evidence" value="ECO:0007669"/>
    <property type="project" value="InterPro"/>
</dbReference>
<comment type="subcellular location">
    <subcellularLocation>
        <location evidence="1 6">Nucleus</location>
    </subcellularLocation>
</comment>
<protein>
    <recommendedName>
        <fullName evidence="6">Mediator of RNA polymerase II transcription subunit 10</fullName>
    </recommendedName>
    <alternativeName>
        <fullName evidence="6">Mediator complex subunit 10</fullName>
    </alternativeName>
</protein>
<evidence type="ECO:0000256" key="6">
    <source>
        <dbReference type="RuleBase" id="RU364146"/>
    </source>
</evidence>
<dbReference type="AlphaFoldDB" id="A0AAW0Z3G9"/>
<dbReference type="EMBL" id="JBCAWK010000003">
    <property type="protein sequence ID" value="KAK8864650.1"/>
    <property type="molecule type" value="Genomic_DNA"/>
</dbReference>
<comment type="function">
    <text evidence="6">Component of the Mediator complex, a coactivator involved in the regulated transcription of nearly all RNA polymerase II-dependent genes. Mediator functions as a bridge to convey information from gene-specific regulatory proteins to the basal RNA polymerase II transcription machinery. Mediator is recruited to promoters by direct interactions with regulatory proteins and serves as a scaffold for the assembly of a functional preinitiation complex with RNA polymerase II and the general transcription factors.</text>
</comment>
<keyword evidence="9" id="KW-1185">Reference proteome</keyword>
<evidence type="ECO:0000256" key="4">
    <source>
        <dbReference type="ARBA" id="ARBA00023163"/>
    </source>
</evidence>
<proteinExistence type="inferred from homology"/>
<evidence type="ECO:0000256" key="7">
    <source>
        <dbReference type="SAM" id="MobiDB-lite"/>
    </source>
</evidence>
<evidence type="ECO:0000313" key="8">
    <source>
        <dbReference type="EMBL" id="KAK8864650.1"/>
    </source>
</evidence>
<comment type="subunit">
    <text evidence="6">Component of the Mediator complex.</text>
</comment>
<evidence type="ECO:0000256" key="3">
    <source>
        <dbReference type="ARBA" id="ARBA00023015"/>
    </source>
</evidence>
<keyword evidence="3 6" id="KW-0805">Transcription regulation</keyword>
<feature type="region of interest" description="Disordered" evidence="7">
    <location>
        <begin position="1"/>
        <end position="50"/>
    </location>
</feature>
<sequence>MSLATHHLPSPAATPSSLPVDHPPPQDHDPSSTLPNPDDSHNHESSQNDQAALRAELESQLLRLAQDLYEVEICAGDVGTGMEDAVPNYLMKINKAFVELSSLSAQMTDSVPHQIIDSVDRFKNPHYYTKQTITRATGENQFALGRVLGLESFRRQLHSALQDEFPQIPLPERRHYPAHSQPLQSSDGGIKEENNRPAHGSAHDREASVVSGRVGAGTESNVNRDVKMDVEDRPTIVDEGGDSKTNDLQVEG</sequence>
<accession>A0AAW0Z3G9</accession>
<dbReference type="Pfam" id="PF09748">
    <property type="entry name" value="Med10"/>
    <property type="match status" value="1"/>
</dbReference>
<feature type="compositionally biased region" description="Basic and acidic residues" evidence="7">
    <location>
        <begin position="189"/>
        <end position="207"/>
    </location>
</feature>
<organism evidence="8 9">
    <name type="scientific">Kwoniella newhampshirensis</name>
    <dbReference type="NCBI Taxonomy" id="1651941"/>
    <lineage>
        <taxon>Eukaryota</taxon>
        <taxon>Fungi</taxon>
        <taxon>Dikarya</taxon>
        <taxon>Basidiomycota</taxon>
        <taxon>Agaricomycotina</taxon>
        <taxon>Tremellomycetes</taxon>
        <taxon>Tremellales</taxon>
        <taxon>Cryptococcaceae</taxon>
        <taxon>Kwoniella</taxon>
    </lineage>
</organism>
<dbReference type="InterPro" id="IPR019145">
    <property type="entry name" value="Mediator_Med10"/>
</dbReference>
<keyword evidence="4 6" id="KW-0804">Transcription</keyword>
<dbReference type="GO" id="GO:0016592">
    <property type="term" value="C:mediator complex"/>
    <property type="evidence" value="ECO:0007669"/>
    <property type="project" value="InterPro"/>
</dbReference>
<feature type="compositionally biased region" description="Low complexity" evidence="7">
    <location>
        <begin position="8"/>
        <end position="20"/>
    </location>
</feature>
<dbReference type="GO" id="GO:0003712">
    <property type="term" value="F:transcription coregulator activity"/>
    <property type="evidence" value="ECO:0007669"/>
    <property type="project" value="InterPro"/>
</dbReference>
<feature type="compositionally biased region" description="Basic and acidic residues" evidence="7">
    <location>
        <begin position="222"/>
        <end position="245"/>
    </location>
</feature>
<evidence type="ECO:0000313" key="9">
    <source>
        <dbReference type="Proteomes" id="UP001388673"/>
    </source>
</evidence>
<gene>
    <name evidence="6" type="primary">MED10</name>
    <name evidence="8" type="ORF">IAR55_001900</name>
</gene>
<dbReference type="Proteomes" id="UP001388673">
    <property type="component" value="Unassembled WGS sequence"/>
</dbReference>